<dbReference type="PROSITE" id="PS51318">
    <property type="entry name" value="TAT"/>
    <property type="match status" value="1"/>
</dbReference>
<proteinExistence type="predicted"/>
<keyword evidence="5" id="KW-0732">Signal</keyword>
<evidence type="ECO:0000256" key="2">
    <source>
        <dbReference type="ARBA" id="ARBA00022723"/>
    </source>
</evidence>
<feature type="signal peptide" evidence="5">
    <location>
        <begin position="1"/>
        <end position="30"/>
    </location>
</feature>
<organism evidence="7 8">
    <name type="scientific">Hydrogenophaga pseudoflava</name>
    <name type="common">Pseudomonas carboxydoflava</name>
    <dbReference type="NCBI Taxonomy" id="47421"/>
    <lineage>
        <taxon>Bacteria</taxon>
        <taxon>Pseudomonadati</taxon>
        <taxon>Pseudomonadota</taxon>
        <taxon>Betaproteobacteria</taxon>
        <taxon>Burkholderiales</taxon>
        <taxon>Comamonadaceae</taxon>
        <taxon>Hydrogenophaga</taxon>
    </lineage>
</organism>
<dbReference type="PANTHER" id="PTHR38439:SF3">
    <property type="entry name" value="COPPER-RESISTANT CUPROPROTEIN COPI"/>
    <property type="match status" value="1"/>
</dbReference>
<evidence type="ECO:0000256" key="1">
    <source>
        <dbReference type="ARBA" id="ARBA00004418"/>
    </source>
</evidence>
<dbReference type="InterPro" id="IPR000923">
    <property type="entry name" value="BlueCu_1"/>
</dbReference>
<feature type="chain" id="PRO_5020300282" evidence="5">
    <location>
        <begin position="31"/>
        <end position="172"/>
    </location>
</feature>
<keyword evidence="3" id="KW-0574">Periplasm</keyword>
<dbReference type="KEGG" id="hpse:HPF_08385"/>
<keyword evidence="2" id="KW-0479">Metal-binding</keyword>
<dbReference type="GO" id="GO:0042597">
    <property type="term" value="C:periplasmic space"/>
    <property type="evidence" value="ECO:0007669"/>
    <property type="project" value="UniProtKB-SubCell"/>
</dbReference>
<sequence precursor="true">MTPFPFYRRRLLHTLALLAAPALLPATVRAHGDSHAGGMREVVREQKPWGIAAAPAEATRTIQIRMDDKMRFTPAHLDLREGETVRLRIANRGKLLHELVIGTREELQAHAELMKKHPGMEHDEPYMAHVNAGKRGEITWTFNRPGDFEFACLIAGHFEAGMRGTIRVNPKS</sequence>
<evidence type="ECO:0000313" key="7">
    <source>
        <dbReference type="EMBL" id="QBM27699.1"/>
    </source>
</evidence>
<dbReference type="InterPro" id="IPR033138">
    <property type="entry name" value="Cu_oxidase_CS"/>
</dbReference>
<keyword evidence="4" id="KW-0186">Copper</keyword>
<comment type="subcellular location">
    <subcellularLocation>
        <location evidence="1">Periplasm</location>
    </subcellularLocation>
</comment>
<dbReference type="PANTHER" id="PTHR38439">
    <property type="entry name" value="AURACYANIN-B"/>
    <property type="match status" value="1"/>
</dbReference>
<dbReference type="InterPro" id="IPR006311">
    <property type="entry name" value="TAT_signal"/>
</dbReference>
<dbReference type="InterPro" id="IPR050845">
    <property type="entry name" value="Cu-binding_ET"/>
</dbReference>
<dbReference type="CDD" id="cd04211">
    <property type="entry name" value="Cupredoxin_like_2"/>
    <property type="match status" value="1"/>
</dbReference>
<dbReference type="Gene3D" id="2.60.40.420">
    <property type="entry name" value="Cupredoxins - blue copper proteins"/>
    <property type="match status" value="1"/>
</dbReference>
<dbReference type="PROSITE" id="PS00079">
    <property type="entry name" value="MULTICOPPER_OXIDASE1"/>
    <property type="match status" value="1"/>
</dbReference>
<dbReference type="GO" id="GO:0005507">
    <property type="term" value="F:copper ion binding"/>
    <property type="evidence" value="ECO:0007669"/>
    <property type="project" value="InterPro"/>
</dbReference>
<protein>
    <submittedName>
        <fullName evidence="7">Auracyanin-B</fullName>
    </submittedName>
</protein>
<gene>
    <name evidence="7" type="ORF">HPF_08385</name>
</gene>
<dbReference type="RefSeq" id="WP_133156307.1">
    <property type="nucleotide sequence ID" value="NZ_CP037867.1"/>
</dbReference>
<evidence type="ECO:0000256" key="4">
    <source>
        <dbReference type="ARBA" id="ARBA00023008"/>
    </source>
</evidence>
<feature type="domain" description="Blue (type 1) copper" evidence="6">
    <location>
        <begin position="67"/>
        <end position="169"/>
    </location>
</feature>
<dbReference type="InterPro" id="IPR008972">
    <property type="entry name" value="Cupredoxin"/>
</dbReference>
<evidence type="ECO:0000313" key="8">
    <source>
        <dbReference type="Proteomes" id="UP000293912"/>
    </source>
</evidence>
<dbReference type="SUPFAM" id="SSF49503">
    <property type="entry name" value="Cupredoxins"/>
    <property type="match status" value="1"/>
</dbReference>
<dbReference type="EMBL" id="CP037867">
    <property type="protein sequence ID" value="QBM27699.1"/>
    <property type="molecule type" value="Genomic_DNA"/>
</dbReference>
<dbReference type="Pfam" id="PF00127">
    <property type="entry name" value="Copper-bind"/>
    <property type="match status" value="1"/>
</dbReference>
<evidence type="ECO:0000259" key="6">
    <source>
        <dbReference type="Pfam" id="PF00127"/>
    </source>
</evidence>
<evidence type="ECO:0000256" key="3">
    <source>
        <dbReference type="ARBA" id="ARBA00022764"/>
    </source>
</evidence>
<dbReference type="Proteomes" id="UP000293912">
    <property type="component" value="Chromosome"/>
</dbReference>
<reference evidence="7 8" key="1">
    <citation type="submission" date="2019-03" db="EMBL/GenBank/DDBJ databases">
        <authorList>
            <person name="Sebastian G."/>
            <person name="Baumann P."/>
            <person name="Ruckert C."/>
            <person name="Kalinowski J."/>
            <person name="Nebel B."/>
            <person name="Takors R."/>
            <person name="Blombach B."/>
        </authorList>
    </citation>
    <scope>NUCLEOTIDE SEQUENCE [LARGE SCALE GENOMIC DNA]</scope>
    <source>
        <strain evidence="7 8">DSM 1084</strain>
    </source>
</reference>
<accession>A0A4P6WYK5</accession>
<dbReference type="AlphaFoldDB" id="A0A4P6WYK5"/>
<name>A0A4P6WYK5_HYDPS</name>
<evidence type="ECO:0000256" key="5">
    <source>
        <dbReference type="SAM" id="SignalP"/>
    </source>
</evidence>
<keyword evidence="8" id="KW-1185">Reference proteome</keyword>
<dbReference type="GO" id="GO:0009055">
    <property type="term" value="F:electron transfer activity"/>
    <property type="evidence" value="ECO:0007669"/>
    <property type="project" value="InterPro"/>
</dbReference>